<dbReference type="Gene3D" id="3.40.50.1110">
    <property type="entry name" value="SGNH hydrolase"/>
    <property type="match status" value="1"/>
</dbReference>
<dbReference type="PANTHER" id="PTHR45648">
    <property type="entry name" value="GDSL LIPASE/ACYLHYDROLASE FAMILY PROTEIN (AFU_ORTHOLOGUE AFUA_4G14700)"/>
    <property type="match status" value="1"/>
</dbReference>
<name>A0A0C9W285_SPHS4</name>
<evidence type="ECO:0000256" key="1">
    <source>
        <dbReference type="ARBA" id="ARBA00022729"/>
    </source>
</evidence>
<dbReference type="InterPro" id="IPR001087">
    <property type="entry name" value="GDSL"/>
</dbReference>
<evidence type="ECO:0000256" key="4">
    <source>
        <dbReference type="SAM" id="SignalP"/>
    </source>
</evidence>
<accession>A0A0C9W285</accession>
<keyword evidence="1 4" id="KW-0732">Signal</keyword>
<dbReference type="PROSITE" id="PS51164">
    <property type="entry name" value="CBM1_2"/>
    <property type="match status" value="1"/>
</dbReference>
<proteinExistence type="predicted"/>
<sequence>MFSSASLITAALAFLTSVRAQQTVYGQCGGTGWTGATTCQSGYTLYYSQCLPGASTTVKPSTTTSNPSTTTSKPSTTTSVASPTSTPGVNYWFSFGDSYTTTGFNVTTGPLPSVGNPLGNPPYPGYTGGGGVNWVDVLTIQYNKTTLLTWNYAYGGATIDASLVTPYEPTVLSLTDQVNSFLNTGAKKPAAAPWTSADTLFSFWIGINDIGNSYGNGGNRSAFSVTLLNAYFNLVQEVYSAGGRNFLFVNVPPMDRSPLMLAEPTSAQALEKSVIADFNTRLAANVNTFQAANSGVKTWLYDSNAAFTTILNSPQTYGFADATSYGNANSFWGRLSP</sequence>
<evidence type="ECO:0000313" key="7">
    <source>
        <dbReference type="Proteomes" id="UP000054279"/>
    </source>
</evidence>
<dbReference type="SMART" id="SM00236">
    <property type="entry name" value="fCBD"/>
    <property type="match status" value="1"/>
</dbReference>
<dbReference type="GO" id="GO:0005576">
    <property type="term" value="C:extracellular region"/>
    <property type="evidence" value="ECO:0007669"/>
    <property type="project" value="InterPro"/>
</dbReference>
<dbReference type="PANTHER" id="PTHR45648:SF85">
    <property type="entry name" value="A, PUTATIVE (AFU_ORTHOLOGUE AFUA_2G10760)-RELATED"/>
    <property type="match status" value="1"/>
</dbReference>
<feature type="chain" id="PRO_5002205034" evidence="4">
    <location>
        <begin position="21"/>
        <end position="337"/>
    </location>
</feature>
<keyword evidence="2" id="KW-0378">Hydrolase</keyword>
<dbReference type="AlphaFoldDB" id="A0A0C9W285"/>
<protein>
    <submittedName>
        <fullName evidence="6">Carbohydrate esterase family 16 protein</fullName>
    </submittedName>
</protein>
<evidence type="ECO:0000259" key="5">
    <source>
        <dbReference type="PROSITE" id="PS51164"/>
    </source>
</evidence>
<gene>
    <name evidence="6" type="ORF">M422DRAFT_75166</name>
</gene>
<evidence type="ECO:0000313" key="6">
    <source>
        <dbReference type="EMBL" id="KIJ45101.1"/>
    </source>
</evidence>
<dbReference type="GO" id="GO:0016788">
    <property type="term" value="F:hydrolase activity, acting on ester bonds"/>
    <property type="evidence" value="ECO:0007669"/>
    <property type="project" value="InterPro"/>
</dbReference>
<reference evidence="6 7" key="1">
    <citation type="submission" date="2014-06" db="EMBL/GenBank/DDBJ databases">
        <title>Evolutionary Origins and Diversification of the Mycorrhizal Mutualists.</title>
        <authorList>
            <consortium name="DOE Joint Genome Institute"/>
            <consortium name="Mycorrhizal Genomics Consortium"/>
            <person name="Kohler A."/>
            <person name="Kuo A."/>
            <person name="Nagy L.G."/>
            <person name="Floudas D."/>
            <person name="Copeland A."/>
            <person name="Barry K.W."/>
            <person name="Cichocki N."/>
            <person name="Veneault-Fourrey C."/>
            <person name="LaButti K."/>
            <person name="Lindquist E.A."/>
            <person name="Lipzen A."/>
            <person name="Lundell T."/>
            <person name="Morin E."/>
            <person name="Murat C."/>
            <person name="Riley R."/>
            <person name="Ohm R."/>
            <person name="Sun H."/>
            <person name="Tunlid A."/>
            <person name="Henrissat B."/>
            <person name="Grigoriev I.V."/>
            <person name="Hibbett D.S."/>
            <person name="Martin F."/>
        </authorList>
    </citation>
    <scope>NUCLEOTIDE SEQUENCE [LARGE SCALE GENOMIC DNA]</scope>
    <source>
        <strain evidence="6 7">SS14</strain>
    </source>
</reference>
<feature type="signal peptide" evidence="4">
    <location>
        <begin position="1"/>
        <end position="20"/>
    </location>
</feature>
<dbReference type="GO" id="GO:0005975">
    <property type="term" value="P:carbohydrate metabolic process"/>
    <property type="evidence" value="ECO:0007669"/>
    <property type="project" value="InterPro"/>
</dbReference>
<dbReference type="HOGENOM" id="CLU_015101_4_2_1"/>
<dbReference type="SUPFAM" id="SSF57180">
    <property type="entry name" value="Cellulose-binding domain"/>
    <property type="match status" value="1"/>
</dbReference>
<dbReference type="InterPro" id="IPR036514">
    <property type="entry name" value="SGNH_hydro_sf"/>
</dbReference>
<dbReference type="SUPFAM" id="SSF52266">
    <property type="entry name" value="SGNH hydrolase"/>
    <property type="match status" value="1"/>
</dbReference>
<dbReference type="InterPro" id="IPR000254">
    <property type="entry name" value="CBD"/>
</dbReference>
<feature type="domain" description="CBM1" evidence="5">
    <location>
        <begin position="20"/>
        <end position="51"/>
    </location>
</feature>
<dbReference type="OrthoDB" id="1600564at2759"/>
<dbReference type="GO" id="GO:0030248">
    <property type="term" value="F:cellulose binding"/>
    <property type="evidence" value="ECO:0007669"/>
    <property type="project" value="InterPro"/>
</dbReference>
<evidence type="ECO:0000256" key="3">
    <source>
        <dbReference type="SAM" id="MobiDB-lite"/>
    </source>
</evidence>
<evidence type="ECO:0000256" key="2">
    <source>
        <dbReference type="ARBA" id="ARBA00022801"/>
    </source>
</evidence>
<dbReference type="Proteomes" id="UP000054279">
    <property type="component" value="Unassembled WGS sequence"/>
</dbReference>
<dbReference type="InterPro" id="IPR035971">
    <property type="entry name" value="CBD_sf"/>
</dbReference>
<feature type="region of interest" description="Disordered" evidence="3">
    <location>
        <begin position="57"/>
        <end position="84"/>
    </location>
</feature>
<dbReference type="EMBL" id="KN837113">
    <property type="protein sequence ID" value="KIJ45101.1"/>
    <property type="molecule type" value="Genomic_DNA"/>
</dbReference>
<organism evidence="6 7">
    <name type="scientific">Sphaerobolus stellatus (strain SS14)</name>
    <dbReference type="NCBI Taxonomy" id="990650"/>
    <lineage>
        <taxon>Eukaryota</taxon>
        <taxon>Fungi</taxon>
        <taxon>Dikarya</taxon>
        <taxon>Basidiomycota</taxon>
        <taxon>Agaricomycotina</taxon>
        <taxon>Agaricomycetes</taxon>
        <taxon>Phallomycetidae</taxon>
        <taxon>Geastrales</taxon>
        <taxon>Sphaerobolaceae</taxon>
        <taxon>Sphaerobolus</taxon>
    </lineage>
</organism>
<dbReference type="Pfam" id="PF00657">
    <property type="entry name" value="Lipase_GDSL"/>
    <property type="match status" value="1"/>
</dbReference>
<dbReference type="CDD" id="cd01846">
    <property type="entry name" value="fatty_acyltransferase_like"/>
    <property type="match status" value="1"/>
</dbReference>
<dbReference type="Pfam" id="PF00734">
    <property type="entry name" value="CBM_1"/>
    <property type="match status" value="1"/>
</dbReference>
<keyword evidence="7" id="KW-1185">Reference proteome</keyword>
<dbReference type="InterPro" id="IPR051058">
    <property type="entry name" value="GDSL_Est/Lipase"/>
</dbReference>